<dbReference type="EMBL" id="FMAH01000027">
    <property type="protein sequence ID" value="SCB38020.1"/>
    <property type="molecule type" value="Genomic_DNA"/>
</dbReference>
<sequence length="387" mass="42324">MTEQFILRNARIVGPDREFEGSVSISNGFIAEVLEGSQEAGLDLNGDYLLPGFVDVHTDHFEKHAMPRSGVMWNLTSALCSHDAAMIATGTTTVFDSLLAGGAGNKTRRELLVPAVKALDAAREHGLLKADHFLHIRCDIVETKSIELFEKLVDNANLKFVTIIDDLPAREAPARAAKVHEKRRGLPNGTLAIPFGPTADEDFDTAIARRERITELCQQREIVVANHDDTKASHVEHAASLGATVSEFPLTMEAVEAARNHNQKIICGAPNLVRGKSHNGMVAVSDIVRANMLDVLCSDYVPSSLLQAIFLLRTDDFGWSLPKAVALATREPAKLFGLDDRGAIEKGLCADLVRVQIVDRMPVVHTVWKAGQIVFTQRSKVQRSDTN</sequence>
<feature type="domain" description="Amidohydrolase 3" evidence="1">
    <location>
        <begin position="203"/>
        <end position="375"/>
    </location>
</feature>
<dbReference type="InterPro" id="IPR051781">
    <property type="entry name" value="Metallo-dep_Hydrolase"/>
</dbReference>
<dbReference type="SUPFAM" id="SSF51556">
    <property type="entry name" value="Metallo-dependent hydrolases"/>
    <property type="match status" value="1"/>
</dbReference>
<dbReference type="Gene3D" id="3.20.20.140">
    <property type="entry name" value="Metal-dependent hydrolases"/>
    <property type="match status" value="2"/>
</dbReference>
<name>A0A1C3WDD8_9HYPH</name>
<dbReference type="PIRSF" id="PIRSF038971">
    <property type="entry name" value="PhnM"/>
    <property type="match status" value="1"/>
</dbReference>
<dbReference type="PANTHER" id="PTHR43135:SF3">
    <property type="entry name" value="ALPHA-D-RIBOSE 1-METHYLPHOSPHONATE 5-TRIPHOSPHATE DIPHOSPHATASE"/>
    <property type="match status" value="1"/>
</dbReference>
<dbReference type="Gene3D" id="2.30.40.10">
    <property type="entry name" value="Urease, subunit C, domain 1"/>
    <property type="match status" value="1"/>
</dbReference>
<dbReference type="InterPro" id="IPR032466">
    <property type="entry name" value="Metal_Hydrolase"/>
</dbReference>
<dbReference type="STRING" id="411945.GA0061102_102745"/>
<dbReference type="GO" id="GO:0016810">
    <property type="term" value="F:hydrolase activity, acting on carbon-nitrogen (but not peptide) bonds"/>
    <property type="evidence" value="ECO:0007669"/>
    <property type="project" value="InterPro"/>
</dbReference>
<dbReference type="InterPro" id="IPR011059">
    <property type="entry name" value="Metal-dep_hydrolase_composite"/>
</dbReference>
<evidence type="ECO:0000259" key="1">
    <source>
        <dbReference type="Pfam" id="PF07969"/>
    </source>
</evidence>
<dbReference type="GO" id="GO:0019700">
    <property type="term" value="P:organic phosphonate catabolic process"/>
    <property type="evidence" value="ECO:0007669"/>
    <property type="project" value="InterPro"/>
</dbReference>
<dbReference type="AlphaFoldDB" id="A0A1C3WDD8"/>
<dbReference type="SUPFAM" id="SSF51338">
    <property type="entry name" value="Composite domain of metallo-dependent hydrolases"/>
    <property type="match status" value="1"/>
</dbReference>
<dbReference type="InterPro" id="IPR012696">
    <property type="entry name" value="PhnM"/>
</dbReference>
<keyword evidence="3" id="KW-1185">Reference proteome</keyword>
<dbReference type="OrthoDB" id="9785413at2"/>
<gene>
    <name evidence="2" type="ORF">GA0061102_102745</name>
</gene>
<accession>A0A1C3WDD8</accession>
<dbReference type="RefSeq" id="WP_092852652.1">
    <property type="nucleotide sequence ID" value="NZ_FMAH01000027.1"/>
</dbReference>
<dbReference type="Pfam" id="PF07969">
    <property type="entry name" value="Amidohydro_3"/>
    <property type="match status" value="1"/>
</dbReference>
<evidence type="ECO:0000313" key="2">
    <source>
        <dbReference type="EMBL" id="SCB38020.1"/>
    </source>
</evidence>
<organism evidence="2 3">
    <name type="scientific">Rhizobium miluonense</name>
    <dbReference type="NCBI Taxonomy" id="411945"/>
    <lineage>
        <taxon>Bacteria</taxon>
        <taxon>Pseudomonadati</taxon>
        <taxon>Pseudomonadota</taxon>
        <taxon>Alphaproteobacteria</taxon>
        <taxon>Hyphomicrobiales</taxon>
        <taxon>Rhizobiaceae</taxon>
        <taxon>Rhizobium/Agrobacterium group</taxon>
        <taxon>Rhizobium</taxon>
    </lineage>
</organism>
<dbReference type="NCBIfam" id="NF011990">
    <property type="entry name" value="PRK15446.2-6"/>
    <property type="match status" value="1"/>
</dbReference>
<dbReference type="NCBIfam" id="NF011984">
    <property type="entry name" value="PRK15446.1-5"/>
    <property type="match status" value="1"/>
</dbReference>
<proteinExistence type="predicted"/>
<dbReference type="Proteomes" id="UP000199435">
    <property type="component" value="Unassembled WGS sequence"/>
</dbReference>
<protein>
    <submittedName>
        <fullName evidence="2">Alpha-D-ribose 1-methylphosphonate 5-triphosphate diphosphatase</fullName>
    </submittedName>
</protein>
<evidence type="ECO:0000313" key="3">
    <source>
        <dbReference type="Proteomes" id="UP000199435"/>
    </source>
</evidence>
<dbReference type="InterPro" id="IPR013108">
    <property type="entry name" value="Amidohydro_3"/>
</dbReference>
<dbReference type="PANTHER" id="PTHR43135">
    <property type="entry name" value="ALPHA-D-RIBOSE 1-METHYLPHOSPHONATE 5-TRIPHOSPHATE DIPHOSPHATASE"/>
    <property type="match status" value="1"/>
</dbReference>
<reference evidence="3" key="1">
    <citation type="submission" date="2016-08" db="EMBL/GenBank/DDBJ databases">
        <authorList>
            <person name="Varghese N."/>
            <person name="Submissions Spin"/>
        </authorList>
    </citation>
    <scope>NUCLEOTIDE SEQUENCE [LARGE SCALE GENOMIC DNA]</scope>
    <source>
        <strain evidence="3">HAMBI 2971</strain>
    </source>
</reference>